<name>A0AA37TFA1_9HYPH</name>
<sequence length="304" mass="33582">MQTCPASAPDPEPAPTPRPASTRVADAARPVRPRPVDGAAPHDALLALDIETVPDAALVPPDWPPDRFPKNAWHRIVAISFVTADILREPGGRESYAVTACRSGGEGDWDEARLLRAFWRFFEARRYRVVTWNGRAFDMPTILARSMMHGVEAPAWFRRGTRWEGYRHRFALDWHNDLMDATSEHGAAQRLTLDEAAASIGLPGKMGEHGSRVSAMVAAGETERVRAYCETDCLNLYALYLRWAHLSGRTDAAGHDRSVLDLMDHLDRARAASPHLGRFVDAWRLCSAGRAMVVPAQAGSETIA</sequence>
<evidence type="ECO:0000256" key="1">
    <source>
        <dbReference type="SAM" id="MobiDB-lite"/>
    </source>
</evidence>
<feature type="domain" description="Predicted 3'-5' exonuclease PolB-like" evidence="2">
    <location>
        <begin position="68"/>
        <end position="283"/>
    </location>
</feature>
<keyword evidence="4" id="KW-1185">Reference proteome</keyword>
<dbReference type="GO" id="GO:0004527">
    <property type="term" value="F:exonuclease activity"/>
    <property type="evidence" value="ECO:0007669"/>
    <property type="project" value="UniProtKB-KW"/>
</dbReference>
<feature type="compositionally biased region" description="Pro residues" evidence="1">
    <location>
        <begin position="8"/>
        <end position="18"/>
    </location>
</feature>
<dbReference type="EMBL" id="BSPL01000023">
    <property type="protein sequence ID" value="GLS72756.1"/>
    <property type="molecule type" value="Genomic_DNA"/>
</dbReference>
<accession>A0AA37TFA1</accession>
<dbReference type="SUPFAM" id="SSF53098">
    <property type="entry name" value="Ribonuclease H-like"/>
    <property type="match status" value="1"/>
</dbReference>
<protein>
    <submittedName>
        <fullName evidence="3">3'-5' exonuclease</fullName>
    </submittedName>
</protein>
<dbReference type="InterPro" id="IPR019288">
    <property type="entry name" value="3'-5'_exonuclease_PolB-like"/>
</dbReference>
<keyword evidence="3" id="KW-0540">Nuclease</keyword>
<dbReference type="InterPro" id="IPR012337">
    <property type="entry name" value="RNaseH-like_sf"/>
</dbReference>
<keyword evidence="3" id="KW-0378">Hydrolase</keyword>
<evidence type="ECO:0000313" key="3">
    <source>
        <dbReference type="EMBL" id="GLS72756.1"/>
    </source>
</evidence>
<feature type="region of interest" description="Disordered" evidence="1">
    <location>
        <begin position="1"/>
        <end position="37"/>
    </location>
</feature>
<evidence type="ECO:0000259" key="2">
    <source>
        <dbReference type="Pfam" id="PF10108"/>
    </source>
</evidence>
<keyword evidence="3" id="KW-0269">Exonuclease</keyword>
<evidence type="ECO:0000313" key="4">
    <source>
        <dbReference type="Proteomes" id="UP001157440"/>
    </source>
</evidence>
<dbReference type="GO" id="GO:0003676">
    <property type="term" value="F:nucleic acid binding"/>
    <property type="evidence" value="ECO:0007669"/>
    <property type="project" value="InterPro"/>
</dbReference>
<dbReference type="Proteomes" id="UP001157440">
    <property type="component" value="Unassembled WGS sequence"/>
</dbReference>
<reference evidence="4" key="1">
    <citation type="journal article" date="2019" name="Int. J. Syst. Evol. Microbiol.">
        <title>The Global Catalogue of Microorganisms (GCM) 10K type strain sequencing project: providing services to taxonomists for standard genome sequencing and annotation.</title>
        <authorList>
            <consortium name="The Broad Institute Genomics Platform"/>
            <consortium name="The Broad Institute Genome Sequencing Center for Infectious Disease"/>
            <person name="Wu L."/>
            <person name="Ma J."/>
        </authorList>
    </citation>
    <scope>NUCLEOTIDE SEQUENCE [LARGE SCALE GENOMIC DNA]</scope>
    <source>
        <strain evidence="4">NBRC 103632</strain>
    </source>
</reference>
<comment type="caution">
    <text evidence="3">The sequence shown here is derived from an EMBL/GenBank/DDBJ whole genome shotgun (WGS) entry which is preliminary data.</text>
</comment>
<gene>
    <name evidence="3" type="ORF">GCM10007890_47710</name>
</gene>
<feature type="compositionally biased region" description="Low complexity" evidence="1">
    <location>
        <begin position="19"/>
        <end position="37"/>
    </location>
</feature>
<dbReference type="RefSeq" id="WP_071000297.1">
    <property type="nucleotide sequence ID" value="NZ_BPQZ01000003.1"/>
</dbReference>
<dbReference type="InterPro" id="IPR036397">
    <property type="entry name" value="RNaseH_sf"/>
</dbReference>
<organism evidence="3 4">
    <name type="scientific">Methylobacterium tardum</name>
    <dbReference type="NCBI Taxonomy" id="374432"/>
    <lineage>
        <taxon>Bacteria</taxon>
        <taxon>Pseudomonadati</taxon>
        <taxon>Pseudomonadota</taxon>
        <taxon>Alphaproteobacteria</taxon>
        <taxon>Hyphomicrobiales</taxon>
        <taxon>Methylobacteriaceae</taxon>
        <taxon>Methylobacterium</taxon>
    </lineage>
</organism>
<proteinExistence type="predicted"/>
<dbReference type="Pfam" id="PF10108">
    <property type="entry name" value="DNA_pol_B_exo2"/>
    <property type="match status" value="1"/>
</dbReference>
<dbReference type="CDD" id="cd05782">
    <property type="entry name" value="DNA_polB_like1_exo"/>
    <property type="match status" value="1"/>
</dbReference>
<dbReference type="Gene3D" id="3.30.420.10">
    <property type="entry name" value="Ribonuclease H-like superfamily/Ribonuclease H"/>
    <property type="match status" value="1"/>
</dbReference>
<dbReference type="AlphaFoldDB" id="A0AA37TFA1"/>